<proteinExistence type="predicted"/>
<sequence>MDDFVESYICNDSENENPALIAKETVNSAENENTYKHSSLKLSSTIDTHRPTQPKLRRKMTVVSKLSESNTTANRLANIAEKKCDMKAAYYEKKIKLMEEKNVTLKNLETLFSEFVNSKLHTFH</sequence>
<dbReference type="AlphaFoldDB" id="A0A2S2P2H1"/>
<name>A0A2S2P2H1_SCHGA</name>
<gene>
    <name evidence="2" type="ORF">g.1644</name>
</gene>
<dbReference type="EMBL" id="GGMR01010789">
    <property type="protein sequence ID" value="MBY23408.1"/>
    <property type="molecule type" value="Transcribed_RNA"/>
</dbReference>
<evidence type="ECO:0000313" key="2">
    <source>
        <dbReference type="EMBL" id="MBY23408.1"/>
    </source>
</evidence>
<reference evidence="2" key="1">
    <citation type="submission" date="2018-04" db="EMBL/GenBank/DDBJ databases">
        <title>Transcriptome of Schizaphis graminum biotype I.</title>
        <authorList>
            <person name="Scully E.D."/>
            <person name="Geib S.M."/>
            <person name="Palmer N.A."/>
            <person name="Koch K."/>
            <person name="Bradshaw J."/>
            <person name="Heng-Moss T."/>
            <person name="Sarath G."/>
        </authorList>
    </citation>
    <scope>NUCLEOTIDE SEQUENCE</scope>
</reference>
<protein>
    <submittedName>
        <fullName evidence="2">Uncharacterized protein</fullName>
    </submittedName>
</protein>
<organism evidence="2">
    <name type="scientific">Schizaphis graminum</name>
    <name type="common">Green bug aphid</name>
    <dbReference type="NCBI Taxonomy" id="13262"/>
    <lineage>
        <taxon>Eukaryota</taxon>
        <taxon>Metazoa</taxon>
        <taxon>Ecdysozoa</taxon>
        <taxon>Arthropoda</taxon>
        <taxon>Hexapoda</taxon>
        <taxon>Insecta</taxon>
        <taxon>Pterygota</taxon>
        <taxon>Neoptera</taxon>
        <taxon>Paraneoptera</taxon>
        <taxon>Hemiptera</taxon>
        <taxon>Sternorrhyncha</taxon>
        <taxon>Aphidomorpha</taxon>
        <taxon>Aphidoidea</taxon>
        <taxon>Aphididae</taxon>
        <taxon>Aphidini</taxon>
        <taxon>Schizaphis</taxon>
    </lineage>
</organism>
<feature type="compositionally biased region" description="Polar residues" evidence="1">
    <location>
        <begin position="32"/>
        <end position="46"/>
    </location>
</feature>
<accession>A0A2S2P2H1</accession>
<feature type="region of interest" description="Disordered" evidence="1">
    <location>
        <begin position="32"/>
        <end position="64"/>
    </location>
</feature>
<evidence type="ECO:0000256" key="1">
    <source>
        <dbReference type="SAM" id="MobiDB-lite"/>
    </source>
</evidence>